<evidence type="ECO:0000256" key="3">
    <source>
        <dbReference type="ARBA" id="ARBA00023127"/>
    </source>
</evidence>
<feature type="domain" description="Cyclin-like" evidence="7">
    <location>
        <begin position="250"/>
        <end position="334"/>
    </location>
</feature>
<feature type="compositionally biased region" description="Low complexity" evidence="6">
    <location>
        <begin position="15"/>
        <end position="26"/>
    </location>
</feature>
<dbReference type="EnsemblPlants" id="Pp3c17_22710V3.2">
    <property type="protein sequence ID" value="Pp3c17_22710V3.2"/>
    <property type="gene ID" value="Pp3c17_22710"/>
</dbReference>
<dbReference type="GO" id="GO:0051301">
    <property type="term" value="P:cell division"/>
    <property type="evidence" value="ECO:0007669"/>
    <property type="project" value="UniProtKB-KW"/>
</dbReference>
<evidence type="ECO:0000256" key="1">
    <source>
        <dbReference type="ARBA" id="ARBA00006955"/>
    </source>
</evidence>
<dbReference type="PIRSF" id="PIRSF001771">
    <property type="entry name" value="Cyclin_A_B_D_E"/>
    <property type="match status" value="1"/>
</dbReference>
<dbReference type="Gene3D" id="1.10.472.10">
    <property type="entry name" value="Cyclin-like"/>
    <property type="match status" value="2"/>
</dbReference>
<dbReference type="SMART" id="SM01332">
    <property type="entry name" value="Cyclin_C"/>
    <property type="match status" value="1"/>
</dbReference>
<dbReference type="KEGG" id="ppp:112294776"/>
<feature type="compositionally biased region" description="Low complexity" evidence="6">
    <location>
        <begin position="148"/>
        <end position="164"/>
    </location>
</feature>
<dbReference type="InterPro" id="IPR013763">
    <property type="entry name" value="Cyclin-like_dom"/>
</dbReference>
<dbReference type="CDD" id="cd20506">
    <property type="entry name" value="CYCLIN_AtCycA-like_rpt2"/>
    <property type="match status" value="1"/>
</dbReference>
<keyword evidence="2" id="KW-0132">Cell division</keyword>
<name>A0A2K1J539_PHYPA</name>
<dbReference type="FunCoup" id="A0A2K1J539">
    <property type="interactions" value="2063"/>
</dbReference>
<dbReference type="FunFam" id="1.10.472.10:FF:000013">
    <property type="entry name" value="Cyclin A1"/>
    <property type="match status" value="1"/>
</dbReference>
<dbReference type="InterPro" id="IPR048258">
    <property type="entry name" value="Cyclins_cyclin-box"/>
</dbReference>
<reference evidence="10" key="3">
    <citation type="submission" date="2020-12" db="UniProtKB">
        <authorList>
            <consortium name="EnsemblPlants"/>
        </authorList>
    </citation>
    <scope>IDENTIFICATION</scope>
</reference>
<feature type="region of interest" description="Disordered" evidence="6">
    <location>
        <begin position="1"/>
        <end position="41"/>
    </location>
</feature>
<dbReference type="OrthoDB" id="5590282at2759"/>
<evidence type="ECO:0000256" key="5">
    <source>
        <dbReference type="RuleBase" id="RU000383"/>
    </source>
</evidence>
<dbReference type="EMBL" id="ABEU02000017">
    <property type="protein sequence ID" value="PNR36649.1"/>
    <property type="molecule type" value="Genomic_DNA"/>
</dbReference>
<dbReference type="SMART" id="SM00385">
    <property type="entry name" value="CYCLIN"/>
    <property type="match status" value="2"/>
</dbReference>
<dbReference type="GeneID" id="112294776"/>
<keyword evidence="11" id="KW-1185">Reference proteome</keyword>
<feature type="region of interest" description="Disordered" evidence="6">
    <location>
        <begin position="134"/>
        <end position="165"/>
    </location>
</feature>
<dbReference type="SUPFAM" id="SSF47954">
    <property type="entry name" value="Cyclin-like"/>
    <property type="match status" value="2"/>
</dbReference>
<reference evidence="9 11" key="1">
    <citation type="journal article" date="2008" name="Science">
        <title>The Physcomitrella genome reveals evolutionary insights into the conquest of land by plants.</title>
        <authorList>
            <person name="Rensing S."/>
            <person name="Lang D."/>
            <person name="Zimmer A."/>
            <person name="Terry A."/>
            <person name="Salamov A."/>
            <person name="Shapiro H."/>
            <person name="Nishiyama T."/>
            <person name="Perroud P.-F."/>
            <person name="Lindquist E."/>
            <person name="Kamisugi Y."/>
            <person name="Tanahashi T."/>
            <person name="Sakakibara K."/>
            <person name="Fujita T."/>
            <person name="Oishi K."/>
            <person name="Shin-I T."/>
            <person name="Kuroki Y."/>
            <person name="Toyoda A."/>
            <person name="Suzuki Y."/>
            <person name="Hashimoto A."/>
            <person name="Yamaguchi K."/>
            <person name="Sugano A."/>
            <person name="Kohara Y."/>
            <person name="Fujiyama A."/>
            <person name="Anterola A."/>
            <person name="Aoki S."/>
            <person name="Ashton N."/>
            <person name="Barbazuk W.B."/>
            <person name="Barker E."/>
            <person name="Bennetzen J."/>
            <person name="Bezanilla M."/>
            <person name="Blankenship R."/>
            <person name="Cho S.H."/>
            <person name="Dutcher S."/>
            <person name="Estelle M."/>
            <person name="Fawcett J.A."/>
            <person name="Gundlach H."/>
            <person name="Hanada K."/>
            <person name="Heyl A."/>
            <person name="Hicks K.A."/>
            <person name="Hugh J."/>
            <person name="Lohr M."/>
            <person name="Mayer K."/>
            <person name="Melkozernov A."/>
            <person name="Murata T."/>
            <person name="Nelson D."/>
            <person name="Pils B."/>
            <person name="Prigge M."/>
            <person name="Reiss B."/>
            <person name="Renner T."/>
            <person name="Rombauts S."/>
            <person name="Rushton P."/>
            <person name="Sanderfoot A."/>
            <person name="Schween G."/>
            <person name="Shiu S.-H."/>
            <person name="Stueber K."/>
            <person name="Theodoulou F.L."/>
            <person name="Tu H."/>
            <person name="Van de Peer Y."/>
            <person name="Verrier P.J."/>
            <person name="Waters E."/>
            <person name="Wood A."/>
            <person name="Yang L."/>
            <person name="Cove D."/>
            <person name="Cuming A."/>
            <person name="Hasebe M."/>
            <person name="Lucas S."/>
            <person name="Mishler D.B."/>
            <person name="Reski R."/>
            <person name="Grigoriev I."/>
            <person name="Quatrano R.S."/>
            <person name="Boore J.L."/>
        </authorList>
    </citation>
    <scope>NUCLEOTIDE SEQUENCE [LARGE SCALE GENOMIC DNA]</scope>
    <source>
        <strain evidence="10 11">cv. Gransden 2004</strain>
    </source>
</reference>
<dbReference type="GO" id="GO:0016538">
    <property type="term" value="F:cyclin-dependent protein serine/threonine kinase regulator activity"/>
    <property type="evidence" value="ECO:0000318"/>
    <property type="project" value="GO_Central"/>
</dbReference>
<keyword evidence="3 5" id="KW-0195">Cyclin</keyword>
<sequence>MAAEVGRRVLRHRASTSAPAVPAAPSNNVRQTRAAAKRSAMDDIKHTVLHPRKRTVQPNGKRAPLTDISKQANVALSSFPAVDCFDSNNCQELKSMQILEGDENAVPEDSGKVREEKSVLCVVEIDLQEASLPSQPLVAQVDSEPESENSSSANASSERPNSNNLFSCKDRVKQTNLFDDKCPSEKSSWSNGLAFEDIDSDHSDPQMCSTYAADIYLHLRMAEIKRRPTTDFMEVMQKDINPSMRGILIDWLVEVGEEYKLVPDTLYLTVSYIDRFLSCNIVTRQRLQLLGVSCMLIAAKYEEICAPQVEEFCYITDNTYQREEVLEMERKVLMELKFELTTPTVKSFLRRFIRAAQATCKAPNLILEFLGNFLAELTLTEYVFLGFLPSMIAASAVYMSKLTLDPSTRPWDVTLQHYTGYKASDLEKCVRLIHDLQRNTKNCTLPAIREKYRNHKFKCVATLTPPSVLPPEFFKDAECC</sequence>
<protein>
    <submittedName>
        <fullName evidence="9 10">Uncharacterized protein</fullName>
    </submittedName>
</protein>
<dbReference type="Gramene" id="Pp3c17_22710V3.1">
    <property type="protein sequence ID" value="Pp3c17_22710V3.1"/>
    <property type="gene ID" value="Pp3c17_22710"/>
</dbReference>
<dbReference type="PANTHER" id="PTHR10177">
    <property type="entry name" value="CYCLINS"/>
    <property type="match status" value="1"/>
</dbReference>
<dbReference type="InterPro" id="IPR004367">
    <property type="entry name" value="Cyclin_C-dom"/>
</dbReference>
<gene>
    <name evidence="10" type="primary">LOC112294776</name>
    <name evidence="9" type="ORF">PHYPA_022500</name>
</gene>
<evidence type="ECO:0000313" key="10">
    <source>
        <dbReference type="EnsemblPlants" id="Pp3c17_22710V3.1"/>
    </source>
</evidence>
<evidence type="ECO:0000256" key="2">
    <source>
        <dbReference type="ARBA" id="ARBA00022618"/>
    </source>
</evidence>
<dbReference type="InterPro" id="IPR036915">
    <property type="entry name" value="Cyclin-like_sf"/>
</dbReference>
<dbReference type="AlphaFoldDB" id="A0A2K1J539"/>
<comment type="similarity">
    <text evidence="1">Belongs to the cyclin family. Cyclin AB subfamily.</text>
</comment>
<evidence type="ECO:0000259" key="8">
    <source>
        <dbReference type="SMART" id="SM01332"/>
    </source>
</evidence>
<evidence type="ECO:0000259" key="7">
    <source>
        <dbReference type="SMART" id="SM00385"/>
    </source>
</evidence>
<evidence type="ECO:0000313" key="11">
    <source>
        <dbReference type="Proteomes" id="UP000006727"/>
    </source>
</evidence>
<dbReference type="STRING" id="3218.A0A2K1J539"/>
<evidence type="ECO:0000256" key="4">
    <source>
        <dbReference type="ARBA" id="ARBA00023306"/>
    </source>
</evidence>
<dbReference type="PROSITE" id="PS00292">
    <property type="entry name" value="CYCLINS"/>
    <property type="match status" value="1"/>
</dbReference>
<dbReference type="Proteomes" id="UP000006727">
    <property type="component" value="Chromosome 17"/>
</dbReference>
<dbReference type="GO" id="GO:0000082">
    <property type="term" value="P:G1/S transition of mitotic cell cycle"/>
    <property type="evidence" value="ECO:0000318"/>
    <property type="project" value="GO_Central"/>
</dbReference>
<dbReference type="GO" id="GO:0005737">
    <property type="term" value="C:cytoplasm"/>
    <property type="evidence" value="ECO:0000318"/>
    <property type="project" value="GO_Central"/>
</dbReference>
<dbReference type="InterPro" id="IPR046965">
    <property type="entry name" value="Cyclin_A/B-like"/>
</dbReference>
<proteinExistence type="inferred from homology"/>
<dbReference type="Pfam" id="PF02984">
    <property type="entry name" value="Cyclin_C"/>
    <property type="match status" value="1"/>
</dbReference>
<evidence type="ECO:0000313" key="9">
    <source>
        <dbReference type="EMBL" id="PNR36649.1"/>
    </source>
</evidence>
<accession>A0A2K1J539</accession>
<dbReference type="GO" id="GO:0005634">
    <property type="term" value="C:nucleus"/>
    <property type="evidence" value="ECO:0000318"/>
    <property type="project" value="GO_Central"/>
</dbReference>
<reference evidence="9 11" key="2">
    <citation type="journal article" date="2018" name="Plant J.">
        <title>The Physcomitrella patens chromosome-scale assembly reveals moss genome structure and evolution.</title>
        <authorList>
            <person name="Lang D."/>
            <person name="Ullrich K.K."/>
            <person name="Murat F."/>
            <person name="Fuchs J."/>
            <person name="Jenkins J."/>
            <person name="Haas F.B."/>
            <person name="Piednoel M."/>
            <person name="Gundlach H."/>
            <person name="Van Bel M."/>
            <person name="Meyberg R."/>
            <person name="Vives C."/>
            <person name="Morata J."/>
            <person name="Symeonidi A."/>
            <person name="Hiss M."/>
            <person name="Muchero W."/>
            <person name="Kamisugi Y."/>
            <person name="Saleh O."/>
            <person name="Blanc G."/>
            <person name="Decker E.L."/>
            <person name="van Gessel N."/>
            <person name="Grimwood J."/>
            <person name="Hayes R.D."/>
            <person name="Graham S.W."/>
            <person name="Gunter L.E."/>
            <person name="McDaniel S.F."/>
            <person name="Hoernstein S.N.W."/>
            <person name="Larsson A."/>
            <person name="Li F.W."/>
            <person name="Perroud P.F."/>
            <person name="Phillips J."/>
            <person name="Ranjan P."/>
            <person name="Rokshar D.S."/>
            <person name="Rothfels C.J."/>
            <person name="Schneider L."/>
            <person name="Shu S."/>
            <person name="Stevenson D.W."/>
            <person name="Thummler F."/>
            <person name="Tillich M."/>
            <person name="Villarreal Aguilar J.C."/>
            <person name="Widiez T."/>
            <person name="Wong G.K."/>
            <person name="Wymore A."/>
            <person name="Zhang Y."/>
            <person name="Zimmer A.D."/>
            <person name="Quatrano R.S."/>
            <person name="Mayer K.F.X."/>
            <person name="Goodstein D."/>
            <person name="Casacuberta J.M."/>
            <person name="Vandepoele K."/>
            <person name="Reski R."/>
            <person name="Cuming A.C."/>
            <person name="Tuskan G.A."/>
            <person name="Maumus F."/>
            <person name="Salse J."/>
            <person name="Schmutz J."/>
            <person name="Rensing S.A."/>
        </authorList>
    </citation>
    <scope>NUCLEOTIDE SEQUENCE [LARGE SCALE GENOMIC DNA]</scope>
    <source>
        <strain evidence="10 11">cv. Gransden 2004</strain>
    </source>
</reference>
<dbReference type="Pfam" id="PF00134">
    <property type="entry name" value="Cyclin_N"/>
    <property type="match status" value="1"/>
</dbReference>
<dbReference type="RefSeq" id="XP_024401367.1">
    <property type="nucleotide sequence ID" value="XM_024545599.2"/>
</dbReference>
<feature type="domain" description="Cyclin C-terminal" evidence="8">
    <location>
        <begin position="343"/>
        <end position="466"/>
    </location>
</feature>
<evidence type="ECO:0000256" key="6">
    <source>
        <dbReference type="SAM" id="MobiDB-lite"/>
    </source>
</evidence>
<dbReference type="PaxDb" id="3218-PP1S68_164V6.1"/>
<dbReference type="EnsemblPlants" id="Pp3c17_22710V3.1">
    <property type="protein sequence ID" value="Pp3c17_22710V3.1"/>
    <property type="gene ID" value="Pp3c17_22710"/>
</dbReference>
<dbReference type="FunFam" id="1.10.472.10:FF:000167">
    <property type="entry name" value="Mitotic cyclin 6"/>
    <property type="match status" value="1"/>
</dbReference>
<dbReference type="InterPro" id="IPR006671">
    <property type="entry name" value="Cyclin_N"/>
</dbReference>
<dbReference type="Gramene" id="Pp3c17_22710V3.2">
    <property type="protein sequence ID" value="Pp3c17_22710V3.2"/>
    <property type="gene ID" value="Pp3c17_22710"/>
</dbReference>
<dbReference type="CDD" id="cd20562">
    <property type="entry name" value="CYCLIN_AtCycA_like_rpt1"/>
    <property type="match status" value="1"/>
</dbReference>
<feature type="domain" description="Cyclin-like" evidence="7">
    <location>
        <begin position="347"/>
        <end position="435"/>
    </location>
</feature>
<dbReference type="GO" id="GO:0000307">
    <property type="term" value="C:cyclin-dependent protein kinase holoenzyme complex"/>
    <property type="evidence" value="ECO:0000318"/>
    <property type="project" value="GO_Central"/>
</dbReference>
<organism evidence="9">
    <name type="scientific">Physcomitrium patens</name>
    <name type="common">Spreading-leaved earth moss</name>
    <name type="synonym">Physcomitrella patens</name>
    <dbReference type="NCBI Taxonomy" id="3218"/>
    <lineage>
        <taxon>Eukaryota</taxon>
        <taxon>Viridiplantae</taxon>
        <taxon>Streptophyta</taxon>
        <taxon>Embryophyta</taxon>
        <taxon>Bryophyta</taxon>
        <taxon>Bryophytina</taxon>
        <taxon>Bryopsida</taxon>
        <taxon>Funariidae</taxon>
        <taxon>Funariales</taxon>
        <taxon>Funariaceae</taxon>
        <taxon>Physcomitrium</taxon>
    </lineage>
</organism>
<dbReference type="InterPro" id="IPR039361">
    <property type="entry name" value="Cyclin"/>
</dbReference>
<keyword evidence="4" id="KW-0131">Cell cycle</keyword>